<dbReference type="PANTHER" id="PTHR12436:SF3">
    <property type="entry name" value="GERMINAL-CENTER ASSOCIATED NUCLEAR PROTEIN"/>
    <property type="match status" value="1"/>
</dbReference>
<evidence type="ECO:0000313" key="3">
    <source>
        <dbReference type="EMBL" id="KAJ3258247.1"/>
    </source>
</evidence>
<dbReference type="InterPro" id="IPR045107">
    <property type="entry name" value="SAC3/GANP/THP3"/>
</dbReference>
<feature type="region of interest" description="Disordered" evidence="1">
    <location>
        <begin position="1"/>
        <end position="35"/>
    </location>
</feature>
<dbReference type="GO" id="GO:0005737">
    <property type="term" value="C:cytoplasm"/>
    <property type="evidence" value="ECO:0007669"/>
    <property type="project" value="TreeGrafter"/>
</dbReference>
<gene>
    <name evidence="3" type="ORF">HK103_003728</name>
</gene>
<sequence>MEFPNAKKRQPGEKRGRGRGAKRMNPTERLNMSDNQERLERFAAQPAENKYLQMKSEREQLKLKYIKEGKMADPEAFYQMDNAVRFVAECMDMCPEYEREEREFTNFLEPFEKIPGTERVDHSKAVKRYKRSAAGDPPPLPCDVRPPHILIKTLDYLFNTIIQTYGIVESHGFVRDRCRSIRNDLTLQNYRGKEAILLHERIARYHIMCSNVLCGSEGFVLQQEVEQLRKTLQSLMEYYSEYNQHSENEAEFQAYYILTFPWNNDIVSKLEQDLKPEIFLDEKVQLALKFRFMMTRKNDNNLPSEDGSLNHYARIFSMLKQSRVSYLFACCIHLHFVDIRRGALKAMQKSYQYIDNEPTSGHRLDEVIDLLGFDGVEDSTAFLAHYFIDVEHHGYAVAKIGKKVVTEFSGKRKTVPPKFPYNIQPTKSELVERKKGSSNYINVLYGQKSNNITIPVQNIIPEVSMEGNQIHPPTVAKRKSTAIGDKNPGTESTWLNVNANPFIPSKPPSLSNTAVTLTSGNAEFKPAQFSFTKPNIPTESHKVDSVHPKSEEKRLFTFKTPTKDLQTPSTLSLPSFNFSTPSFSDSLFNTPTKMNQQLLPDNKVFSALNEAAEKTDSQKTIVKKETSLVEQFGIVKESIFEDFANEAIFDVINSTVIEISNKQRRNYNISIDLIEELIKDEIKSVIQERALVWKQLQGFRNGILQIVEELLVNEIYTSIYSTHQEHRYKVLSLMRFGFDRWKFFTTKRYIEKQRRIIMKEKMKKYLNQSFNKPLPLSTPIKKVENIVEATLTSFAQEVFVDLY</sequence>
<comment type="caution">
    <text evidence="3">The sequence shown here is derived from an EMBL/GenBank/DDBJ whole genome shotgun (WGS) entry which is preliminary data.</text>
</comment>
<evidence type="ECO:0000313" key="4">
    <source>
        <dbReference type="Proteomes" id="UP001210925"/>
    </source>
</evidence>
<dbReference type="Gene3D" id="1.25.40.990">
    <property type="match status" value="1"/>
</dbReference>
<dbReference type="GO" id="GO:0006406">
    <property type="term" value="P:mRNA export from nucleus"/>
    <property type="evidence" value="ECO:0007669"/>
    <property type="project" value="TreeGrafter"/>
</dbReference>
<protein>
    <recommendedName>
        <fullName evidence="2">SAC3/GANP/THP3 conserved domain-containing protein</fullName>
    </recommendedName>
</protein>
<dbReference type="Proteomes" id="UP001210925">
    <property type="component" value="Unassembled WGS sequence"/>
</dbReference>
<organism evidence="3 4">
    <name type="scientific">Boothiomyces macroporosus</name>
    <dbReference type="NCBI Taxonomy" id="261099"/>
    <lineage>
        <taxon>Eukaryota</taxon>
        <taxon>Fungi</taxon>
        <taxon>Fungi incertae sedis</taxon>
        <taxon>Chytridiomycota</taxon>
        <taxon>Chytridiomycota incertae sedis</taxon>
        <taxon>Chytridiomycetes</taxon>
        <taxon>Rhizophydiales</taxon>
        <taxon>Terramycetaceae</taxon>
        <taxon>Boothiomyces</taxon>
    </lineage>
</organism>
<keyword evidence="4" id="KW-1185">Reference proteome</keyword>
<dbReference type="PANTHER" id="PTHR12436">
    <property type="entry name" value="80 KDA MCM3-ASSOCIATED PROTEIN"/>
    <property type="match status" value="1"/>
</dbReference>
<dbReference type="EMBL" id="JADGKB010000029">
    <property type="protein sequence ID" value="KAJ3258247.1"/>
    <property type="molecule type" value="Genomic_DNA"/>
</dbReference>
<feature type="domain" description="SAC3/GANP/THP3 conserved" evidence="2">
    <location>
        <begin position="93"/>
        <end position="391"/>
    </location>
</feature>
<proteinExistence type="predicted"/>
<dbReference type="InterPro" id="IPR005062">
    <property type="entry name" value="SAC3/GANP/THP3_conserved"/>
</dbReference>
<accession>A0AAD5Y8Q9</accession>
<reference evidence="3" key="1">
    <citation type="submission" date="2020-05" db="EMBL/GenBank/DDBJ databases">
        <title>Phylogenomic resolution of chytrid fungi.</title>
        <authorList>
            <person name="Stajich J.E."/>
            <person name="Amses K."/>
            <person name="Simmons R."/>
            <person name="Seto K."/>
            <person name="Myers J."/>
            <person name="Bonds A."/>
            <person name="Quandt C.A."/>
            <person name="Barry K."/>
            <person name="Liu P."/>
            <person name="Grigoriev I."/>
            <person name="Longcore J.E."/>
            <person name="James T.Y."/>
        </authorList>
    </citation>
    <scope>NUCLEOTIDE SEQUENCE</scope>
    <source>
        <strain evidence="3">PLAUS21</strain>
    </source>
</reference>
<evidence type="ECO:0000256" key="1">
    <source>
        <dbReference type="SAM" id="MobiDB-lite"/>
    </source>
</evidence>
<dbReference type="GO" id="GO:0070390">
    <property type="term" value="C:transcription export complex 2"/>
    <property type="evidence" value="ECO:0007669"/>
    <property type="project" value="TreeGrafter"/>
</dbReference>
<dbReference type="Pfam" id="PF03399">
    <property type="entry name" value="SAC3_GANP"/>
    <property type="match status" value="1"/>
</dbReference>
<dbReference type="AlphaFoldDB" id="A0AAD5Y8Q9"/>
<name>A0AAD5Y8Q9_9FUNG</name>
<evidence type="ECO:0000259" key="2">
    <source>
        <dbReference type="Pfam" id="PF03399"/>
    </source>
</evidence>